<dbReference type="Pfam" id="PF10354">
    <property type="entry name" value="BMT5-like"/>
    <property type="match status" value="1"/>
</dbReference>
<proteinExistence type="predicted"/>
<dbReference type="OrthoDB" id="273345at2759"/>
<name>A0A6D2HJD6_9BRAS</name>
<dbReference type="PANTHER" id="PTHR11538:SF26">
    <property type="entry name" value="FERREDOXIN-FOLD ANTICODON-BINDING DOMAIN-CONTAINING PROTEIN 1"/>
    <property type="match status" value="1"/>
</dbReference>
<dbReference type="GO" id="GO:0070042">
    <property type="term" value="F:rRNA (uridine-N3-)-methyltransferase activity"/>
    <property type="evidence" value="ECO:0007669"/>
    <property type="project" value="InterPro"/>
</dbReference>
<dbReference type="PANTHER" id="PTHR11538">
    <property type="entry name" value="PHENYLALANYL-TRNA SYNTHETASE"/>
    <property type="match status" value="1"/>
</dbReference>
<comment type="caution">
    <text evidence="2">The sequence shown here is derived from an EMBL/GenBank/DDBJ whole genome shotgun (WGS) entry which is preliminary data.</text>
</comment>
<dbReference type="EMBL" id="CACVBM020000177">
    <property type="protein sequence ID" value="CAA7015439.1"/>
    <property type="molecule type" value="Genomic_DNA"/>
</dbReference>
<sequence length="542" mass="63230">MATRELPELTKDRDGDDVDDEEVWVTHYSSNHQILLVGEGDFSFSSSLATRFGSASHICASSLDSYVYSFDLDFLSHMVIEADAVVKKYGKARSNLEALKKLGASLLHGVDATKLQFHPDLHFRRFDRIIFNFPHAGFHSSKESDSHLIQKHRALLFGFFHGASRMLRADGEIHVSHKNKAPFCHWKLEELASKCSLVLKQCVAFEKSEYPGYENKRGDGSRCDQPFILGDCSTFKFRFSRVAKEFYAEKVKYRESKEQESKCPQVFPNKHPLSLDLLYPLHTQLEGVSQRPLSLDLLVQSRHRAPPLDLSYYHEHRRSQFEDALRRPVSFGLERDHFRFQDYSIQRDRLMFTERSSFQFQDFPFQAGHHHKEQFLECSSRFHGVSHGIYNGEQQRMLPWTNFPHQYSGESVERHRLLGQDFPVQATQEPFFQGANHFNGVSHETYNWEHERMLRRTTFPQWYPGQSPERRPLLCQNFPVQASQEPFFNRPNRFNGDPHGIYYGEEGRMLGCTSFHHPYNGESLERSLNGQSNFNIYPPHHW</sequence>
<dbReference type="InterPro" id="IPR019446">
    <property type="entry name" value="BMT5-like"/>
</dbReference>
<accession>A0A6D2HJD6</accession>
<dbReference type="GO" id="GO:0070475">
    <property type="term" value="P:rRNA base methylation"/>
    <property type="evidence" value="ECO:0007669"/>
    <property type="project" value="InterPro"/>
</dbReference>
<protein>
    <recommendedName>
        <fullName evidence="1">25S rRNA (uridine-N(3))-methyltransferase BMT5-like domain-containing protein</fullName>
    </recommendedName>
</protein>
<dbReference type="AlphaFoldDB" id="A0A6D2HJD6"/>
<keyword evidence="3" id="KW-1185">Reference proteome</keyword>
<evidence type="ECO:0000313" key="3">
    <source>
        <dbReference type="Proteomes" id="UP000467841"/>
    </source>
</evidence>
<dbReference type="Proteomes" id="UP000467841">
    <property type="component" value="Unassembled WGS sequence"/>
</dbReference>
<evidence type="ECO:0000259" key="1">
    <source>
        <dbReference type="Pfam" id="PF10354"/>
    </source>
</evidence>
<reference evidence="2" key="1">
    <citation type="submission" date="2020-01" db="EMBL/GenBank/DDBJ databases">
        <authorList>
            <person name="Mishra B."/>
        </authorList>
    </citation>
    <scope>NUCLEOTIDE SEQUENCE [LARGE SCALE GENOMIC DNA]</scope>
</reference>
<dbReference type="GO" id="GO:0005737">
    <property type="term" value="C:cytoplasm"/>
    <property type="evidence" value="ECO:0007669"/>
    <property type="project" value="TreeGrafter"/>
</dbReference>
<feature type="domain" description="25S rRNA (uridine-N(3))-methyltransferase BMT5-like" evidence="1">
    <location>
        <begin position="35"/>
        <end position="217"/>
    </location>
</feature>
<gene>
    <name evidence="2" type="ORF">MERR_LOCUS2674</name>
</gene>
<evidence type="ECO:0000313" key="2">
    <source>
        <dbReference type="EMBL" id="CAA7015439.1"/>
    </source>
</evidence>
<dbReference type="CDD" id="cd02440">
    <property type="entry name" value="AdoMet_MTases"/>
    <property type="match status" value="1"/>
</dbReference>
<organism evidence="2 3">
    <name type="scientific">Microthlaspi erraticum</name>
    <dbReference type="NCBI Taxonomy" id="1685480"/>
    <lineage>
        <taxon>Eukaryota</taxon>
        <taxon>Viridiplantae</taxon>
        <taxon>Streptophyta</taxon>
        <taxon>Embryophyta</taxon>
        <taxon>Tracheophyta</taxon>
        <taxon>Spermatophyta</taxon>
        <taxon>Magnoliopsida</taxon>
        <taxon>eudicotyledons</taxon>
        <taxon>Gunneridae</taxon>
        <taxon>Pentapetalae</taxon>
        <taxon>rosids</taxon>
        <taxon>malvids</taxon>
        <taxon>Brassicales</taxon>
        <taxon>Brassicaceae</taxon>
        <taxon>Coluteocarpeae</taxon>
        <taxon>Microthlaspi</taxon>
    </lineage>
</organism>